<evidence type="ECO:0008006" key="4">
    <source>
        <dbReference type="Google" id="ProtNLM"/>
    </source>
</evidence>
<keyword evidence="3" id="KW-1185">Reference proteome</keyword>
<protein>
    <recommendedName>
        <fullName evidence="4">DUF4083 domain-containing protein</fullName>
    </recommendedName>
</protein>
<evidence type="ECO:0000313" key="2">
    <source>
        <dbReference type="EMBL" id="MCM2534223.1"/>
    </source>
</evidence>
<organism evidence="2 3">
    <name type="scientific">Neobacillus pocheonensis</name>
    <dbReference type="NCBI Taxonomy" id="363869"/>
    <lineage>
        <taxon>Bacteria</taxon>
        <taxon>Bacillati</taxon>
        <taxon>Bacillota</taxon>
        <taxon>Bacilli</taxon>
        <taxon>Bacillales</taxon>
        <taxon>Bacillaceae</taxon>
        <taxon>Neobacillus</taxon>
    </lineage>
</organism>
<gene>
    <name evidence="2" type="ORF">NDK43_20045</name>
</gene>
<keyword evidence="1" id="KW-0472">Membrane</keyword>
<dbReference type="Proteomes" id="UP001523262">
    <property type="component" value="Unassembled WGS sequence"/>
</dbReference>
<dbReference type="EMBL" id="JAMQCR010000002">
    <property type="protein sequence ID" value="MCM2534223.1"/>
    <property type="molecule type" value="Genomic_DNA"/>
</dbReference>
<keyword evidence="1" id="KW-0812">Transmembrane</keyword>
<name>A0ABT0WD85_9BACI</name>
<proteinExistence type="predicted"/>
<evidence type="ECO:0000256" key="1">
    <source>
        <dbReference type="SAM" id="Phobius"/>
    </source>
</evidence>
<reference evidence="2 3" key="1">
    <citation type="submission" date="2022-06" db="EMBL/GenBank/DDBJ databases">
        <authorList>
            <person name="Jeon C.O."/>
        </authorList>
    </citation>
    <scope>NUCLEOTIDE SEQUENCE [LARGE SCALE GENOMIC DNA]</scope>
    <source>
        <strain evidence="2 3">KCTC 13943</strain>
    </source>
</reference>
<keyword evidence="1" id="KW-1133">Transmembrane helix</keyword>
<feature type="transmembrane region" description="Helical" evidence="1">
    <location>
        <begin position="6"/>
        <end position="29"/>
    </location>
</feature>
<accession>A0ABT0WD85</accession>
<sequence length="49" mass="5881">MEFSVLISWVHHFLLIMGGWLILVLLILIRSSKYTKNKFKQMEENDKDD</sequence>
<comment type="caution">
    <text evidence="2">The sequence shown here is derived from an EMBL/GenBank/DDBJ whole genome shotgun (WGS) entry which is preliminary data.</text>
</comment>
<evidence type="ECO:0000313" key="3">
    <source>
        <dbReference type="Proteomes" id="UP001523262"/>
    </source>
</evidence>